<keyword evidence="7" id="KW-1185">Reference proteome</keyword>
<dbReference type="CDD" id="cd15831">
    <property type="entry name" value="BTAD"/>
    <property type="match status" value="1"/>
</dbReference>
<name>A0A1J0W245_9NOCA</name>
<dbReference type="InterPro" id="IPR027417">
    <property type="entry name" value="P-loop_NTPase"/>
</dbReference>
<dbReference type="PROSITE" id="PS51755">
    <property type="entry name" value="OMPR_PHOB"/>
    <property type="match status" value="1"/>
</dbReference>
<gene>
    <name evidence="6" type="ORF">BOX37_16015</name>
</gene>
<feature type="DNA-binding region" description="OmpR/PhoB-type" evidence="3">
    <location>
        <begin position="1"/>
        <end position="96"/>
    </location>
</feature>
<dbReference type="SMART" id="SM01043">
    <property type="entry name" value="BTAD"/>
    <property type="match status" value="1"/>
</dbReference>
<evidence type="ECO:0000259" key="5">
    <source>
        <dbReference type="PROSITE" id="PS51755"/>
    </source>
</evidence>
<comment type="similarity">
    <text evidence="1">Belongs to the AfsR/DnrI/RedD regulatory family.</text>
</comment>
<dbReference type="GO" id="GO:0000160">
    <property type="term" value="P:phosphorelay signal transduction system"/>
    <property type="evidence" value="ECO:0007669"/>
    <property type="project" value="InterPro"/>
</dbReference>
<evidence type="ECO:0000256" key="3">
    <source>
        <dbReference type="PROSITE-ProRule" id="PRU01091"/>
    </source>
</evidence>
<dbReference type="GO" id="GO:0006355">
    <property type="term" value="P:regulation of DNA-templated transcription"/>
    <property type="evidence" value="ECO:0007669"/>
    <property type="project" value="InterPro"/>
</dbReference>
<dbReference type="Proteomes" id="UP000183810">
    <property type="component" value="Chromosome"/>
</dbReference>
<dbReference type="SUPFAM" id="SSF48452">
    <property type="entry name" value="TPR-like"/>
    <property type="match status" value="2"/>
</dbReference>
<feature type="region of interest" description="Disordered" evidence="4">
    <location>
        <begin position="1065"/>
        <end position="1090"/>
    </location>
</feature>
<dbReference type="SMART" id="SM00862">
    <property type="entry name" value="Trans_reg_C"/>
    <property type="match status" value="1"/>
</dbReference>
<dbReference type="Gene3D" id="1.10.10.10">
    <property type="entry name" value="Winged helix-like DNA-binding domain superfamily/Winged helix DNA-binding domain"/>
    <property type="match status" value="1"/>
</dbReference>
<reference evidence="6" key="1">
    <citation type="submission" date="2016-11" db="EMBL/GenBank/DDBJ databases">
        <authorList>
            <person name="Jaros S."/>
            <person name="Januszkiewicz K."/>
            <person name="Wedrychowicz H."/>
        </authorList>
    </citation>
    <scope>NUCLEOTIDE SEQUENCE [LARGE SCALE GENOMIC DNA]</scope>
    <source>
        <strain evidence="6">Y48</strain>
    </source>
</reference>
<evidence type="ECO:0000256" key="1">
    <source>
        <dbReference type="ARBA" id="ARBA00005820"/>
    </source>
</evidence>
<accession>A0A1J0W245</accession>
<dbReference type="PANTHER" id="PTHR47691">
    <property type="entry name" value="REGULATOR-RELATED"/>
    <property type="match status" value="1"/>
</dbReference>
<protein>
    <recommendedName>
        <fullName evidence="5">OmpR/PhoB-type domain-containing protein</fullName>
    </recommendedName>
</protein>
<organism evidence="6 7">
    <name type="scientific">Nocardia mangyaensis</name>
    <dbReference type="NCBI Taxonomy" id="2213200"/>
    <lineage>
        <taxon>Bacteria</taxon>
        <taxon>Bacillati</taxon>
        <taxon>Actinomycetota</taxon>
        <taxon>Actinomycetes</taxon>
        <taxon>Mycobacteriales</taxon>
        <taxon>Nocardiaceae</taxon>
        <taxon>Nocardia</taxon>
    </lineage>
</organism>
<feature type="domain" description="OmpR/PhoB-type" evidence="5">
    <location>
        <begin position="1"/>
        <end position="96"/>
    </location>
</feature>
<dbReference type="InterPro" id="IPR005158">
    <property type="entry name" value="BTAD"/>
</dbReference>
<dbReference type="SUPFAM" id="SSF52540">
    <property type="entry name" value="P-loop containing nucleoside triphosphate hydrolases"/>
    <property type="match status" value="1"/>
</dbReference>
<dbReference type="Pfam" id="PF00486">
    <property type="entry name" value="Trans_reg_C"/>
    <property type="match status" value="1"/>
</dbReference>
<dbReference type="GO" id="GO:0003677">
    <property type="term" value="F:DNA binding"/>
    <property type="evidence" value="ECO:0007669"/>
    <property type="project" value="UniProtKB-UniRule"/>
</dbReference>
<dbReference type="RefSeq" id="WP_071931564.1">
    <property type="nucleotide sequence ID" value="NZ_CP018082.1"/>
</dbReference>
<evidence type="ECO:0000256" key="2">
    <source>
        <dbReference type="ARBA" id="ARBA00023125"/>
    </source>
</evidence>
<dbReference type="EMBL" id="CP018082">
    <property type="protein sequence ID" value="APE38395.1"/>
    <property type="molecule type" value="Genomic_DNA"/>
</dbReference>
<dbReference type="InterPro" id="IPR001867">
    <property type="entry name" value="OmpR/PhoB-type_DNA-bd"/>
</dbReference>
<dbReference type="KEGG" id="nsl:BOX37_16015"/>
<dbReference type="Gene3D" id="1.25.40.10">
    <property type="entry name" value="Tetratricopeptide repeat domain"/>
    <property type="match status" value="2"/>
</dbReference>
<dbReference type="InterPro" id="IPR036388">
    <property type="entry name" value="WH-like_DNA-bd_sf"/>
</dbReference>
<evidence type="ECO:0000256" key="4">
    <source>
        <dbReference type="SAM" id="MobiDB-lite"/>
    </source>
</evidence>
<evidence type="ECO:0000313" key="6">
    <source>
        <dbReference type="EMBL" id="APE38395.1"/>
    </source>
</evidence>
<dbReference type="SUPFAM" id="SSF46894">
    <property type="entry name" value="C-terminal effector domain of the bipartite response regulators"/>
    <property type="match status" value="1"/>
</dbReference>
<sequence length="1090" mass="115766">MQFGVLGAIEVRTERGDPVRVPELKVRLLLAHLLLRGGEPMSADQLIDQLWGERPPSDPKGALQAKVSQLRRALGDAEPGGRDLVVTDPAGYRLRPTKLALDSDRFADLLSRARAEPAPRARAVLLDDALALWRGPAYADVAEASAAQPVIGRLTEQRLTAIEDRAETLLELGEHLTVAGELAQVGAEHPLRERLRAAQMRALYRAGRANEALAIFDELRRRLRTELGADPGPELVNLHRDLLEHSPRLRPTVTRSARHRTALPVPLTELIGRAADSARVLALFDHSRLVTLTGIGGVGKTRLALAVALELDARQPDGARFVELDPLPATGSETGATAVAAVAEVICAALGVKAAASAGAVPTADPVAMLTEFARDFRGVLVLDNCEHLIGAVAKLVAGLLAAAPGASVLATSREPLALAGEAVHPVQPLPVDGSAVELFAARAAAADPDFVLDASTDADVRAICLRLDGIPLALELAAARARSLGVAELATRLDDRFRVLSARRPGAPARQQTLRATIDWSWALLTEPERLVLRRLSVFAGGATLAAAEHVCGDADDRVPVRRADHRGRGGDVAPVLGAAHHERIGVAEVIAGLVDRSLVVRGSDARFRMLESVSAYATERLADAGETERIRDRHVGYYLALADSADSHLRGREQREWLSDLDAEDPNMRAALCAASTDQGLRLVSALSWYWFLRGRPGIAIDAADAVLAAPGGDDRLRAQVLVWRTGLALWSRDETAAPDHGAAVLASVPPDSPHRARAHWLMSFAHWGFGDPAVPIGWAETALRDFGAAGDEWGMAAVLAIRASFAMLRDDLDASRRDAERADEMFTALGDRWGRVQALDTLAGVAEITGAYAEAIRLQSTALRMAEDLALWPEIAARLSGLGRVVMLTGDLDASADLHHRARRLALDQGNLALVGFAEFGLALTARRRGDLDTAERLLLSWLTDDEPKSIAALTPLAELGFLAEMRGDGAAARALHTKAHHLALATGAGPRALALTLEGLAGAHSILGEPGWAARLLGAADATRRTVGAALPPGERFDVDRITATASAVLGASTFADEYAEGAADPDLPRSADDGSYEQGGSATAR</sequence>
<dbReference type="PANTHER" id="PTHR47691:SF3">
    <property type="entry name" value="HTH-TYPE TRANSCRIPTIONAL REGULATOR RV0890C-RELATED"/>
    <property type="match status" value="1"/>
</dbReference>
<dbReference type="InterPro" id="IPR011990">
    <property type="entry name" value="TPR-like_helical_dom_sf"/>
</dbReference>
<evidence type="ECO:0000313" key="7">
    <source>
        <dbReference type="Proteomes" id="UP000183810"/>
    </source>
</evidence>
<proteinExistence type="inferred from homology"/>
<dbReference type="InterPro" id="IPR016032">
    <property type="entry name" value="Sig_transdc_resp-reg_C-effctor"/>
</dbReference>
<keyword evidence="2 3" id="KW-0238">DNA-binding</keyword>
<dbReference type="AlphaFoldDB" id="A0A1J0W245"/>
<dbReference type="Pfam" id="PF03704">
    <property type="entry name" value="BTAD"/>
    <property type="match status" value="1"/>
</dbReference>